<keyword evidence="3" id="KW-1185">Reference proteome</keyword>
<reference evidence="2 3" key="1">
    <citation type="submission" date="2022-05" db="EMBL/GenBank/DDBJ databases">
        <authorList>
            <person name="Park J.-S."/>
        </authorList>
    </citation>
    <scope>NUCLEOTIDE SEQUENCE [LARGE SCALE GENOMIC DNA]</scope>
    <source>
        <strain evidence="2 3">2012CJ34-2</strain>
    </source>
</reference>
<dbReference type="EMBL" id="JAMFLX010000010">
    <property type="protein sequence ID" value="MCL6270117.1"/>
    <property type="molecule type" value="Genomic_DNA"/>
</dbReference>
<dbReference type="Pfam" id="PF06062">
    <property type="entry name" value="UPF0231"/>
    <property type="match status" value="1"/>
</dbReference>
<organism evidence="2 3">
    <name type="scientific">Parendozoicomonas callyspongiae</name>
    <dbReference type="NCBI Taxonomy" id="2942213"/>
    <lineage>
        <taxon>Bacteria</taxon>
        <taxon>Pseudomonadati</taxon>
        <taxon>Pseudomonadota</taxon>
        <taxon>Gammaproteobacteria</taxon>
        <taxon>Oceanospirillales</taxon>
        <taxon>Endozoicomonadaceae</taxon>
        <taxon>Parendozoicomonas</taxon>
    </lineage>
</organism>
<dbReference type="RefSeq" id="WP_249699272.1">
    <property type="nucleotide sequence ID" value="NZ_JAMFLX010000010.1"/>
</dbReference>
<name>A0ABT0PFG7_9GAMM</name>
<evidence type="ECO:0000313" key="3">
    <source>
        <dbReference type="Proteomes" id="UP001203338"/>
    </source>
</evidence>
<gene>
    <name evidence="2" type="ORF">M3P05_09245</name>
</gene>
<evidence type="ECO:0000256" key="1">
    <source>
        <dbReference type="ARBA" id="ARBA00005367"/>
    </source>
</evidence>
<protein>
    <submittedName>
        <fullName evidence="2">YacL family protein</fullName>
    </submittedName>
</protein>
<sequence length="125" mass="14748">MEFEFRRDVTGELQASFSMGHEAIAAWLLEEVGKRKAVLPELHKAIEKLQNRELWEYSREGVEYSLKLNRSEAEVYNSRIDFENADDEFDGLGEEIDFYDDESRSSCGLDDFKSMLLEWEQFVRH</sequence>
<evidence type="ECO:0000313" key="2">
    <source>
        <dbReference type="EMBL" id="MCL6270117.1"/>
    </source>
</evidence>
<accession>A0ABT0PFG7</accession>
<comment type="similarity">
    <text evidence="1">Belongs to the UPF0231 family.</text>
</comment>
<dbReference type="Proteomes" id="UP001203338">
    <property type="component" value="Unassembled WGS sequence"/>
</dbReference>
<dbReference type="PIRSF" id="PIRSF006287">
    <property type="entry name" value="UCP006287"/>
    <property type="match status" value="1"/>
</dbReference>
<proteinExistence type="inferred from homology"/>
<comment type="caution">
    <text evidence="2">The sequence shown here is derived from an EMBL/GenBank/DDBJ whole genome shotgun (WGS) entry which is preliminary data.</text>
</comment>
<dbReference type="InterPro" id="IPR008249">
    <property type="entry name" value="UPF0231"/>
</dbReference>